<dbReference type="Proteomes" id="UP000601435">
    <property type="component" value="Unassembled WGS sequence"/>
</dbReference>
<keyword evidence="3" id="KW-1185">Reference proteome</keyword>
<evidence type="ECO:0000256" key="1">
    <source>
        <dbReference type="SAM" id="MobiDB-lite"/>
    </source>
</evidence>
<dbReference type="OrthoDB" id="427208at2759"/>
<reference evidence="2" key="1">
    <citation type="submission" date="2021-02" db="EMBL/GenBank/DDBJ databases">
        <authorList>
            <person name="Dougan E. K."/>
            <person name="Rhodes N."/>
            <person name="Thang M."/>
            <person name="Chan C."/>
        </authorList>
    </citation>
    <scope>NUCLEOTIDE SEQUENCE</scope>
</reference>
<sequence length="275" mass="29070">MTGKNGSKGKAVSKGQGLPPPQDQKVSKDRNVSSVSACSSNGKAISKTYFKGSNDKGFKGTLGKRFEGIGKARSTADDARQSAIGLQVARELAQALAILDKMKDGRGFCKNGGQRMPIHVPLHCYGGMNRTCGAYCALVMALASMTMESAIASPVDPAPRLLRSIQGAAHLQTLIIDKVTPVLAVEIVSSRAGCADMVNRDRSTGADNLELAAVGVESMTENKWLKALQDPNDRNAFVDETVEDENDSSEFEPEWPPAGVAHAVVSTAAEAAQHL</sequence>
<comment type="caution">
    <text evidence="2">The sequence shown here is derived from an EMBL/GenBank/DDBJ whole genome shotgun (WGS) entry which is preliminary data.</text>
</comment>
<accession>A0A812R648</accession>
<dbReference type="AlphaFoldDB" id="A0A812R648"/>
<protein>
    <submittedName>
        <fullName evidence="2">Uncharacterized protein</fullName>
    </submittedName>
</protein>
<evidence type="ECO:0000313" key="2">
    <source>
        <dbReference type="EMBL" id="CAE7423629.1"/>
    </source>
</evidence>
<evidence type="ECO:0000313" key="3">
    <source>
        <dbReference type="Proteomes" id="UP000601435"/>
    </source>
</evidence>
<gene>
    <name evidence="2" type="ORF">SNEC2469_LOCUS11619</name>
</gene>
<feature type="region of interest" description="Disordered" evidence="1">
    <location>
        <begin position="1"/>
        <end position="38"/>
    </location>
</feature>
<proteinExistence type="predicted"/>
<name>A0A812R648_9DINO</name>
<dbReference type="EMBL" id="CAJNJA010018462">
    <property type="protein sequence ID" value="CAE7423629.1"/>
    <property type="molecule type" value="Genomic_DNA"/>
</dbReference>
<organism evidence="2 3">
    <name type="scientific">Symbiodinium necroappetens</name>
    <dbReference type="NCBI Taxonomy" id="1628268"/>
    <lineage>
        <taxon>Eukaryota</taxon>
        <taxon>Sar</taxon>
        <taxon>Alveolata</taxon>
        <taxon>Dinophyceae</taxon>
        <taxon>Suessiales</taxon>
        <taxon>Symbiodiniaceae</taxon>
        <taxon>Symbiodinium</taxon>
    </lineage>
</organism>